<dbReference type="InterPro" id="IPR019800">
    <property type="entry name" value="Glyco_hydro_3_AS"/>
</dbReference>
<dbReference type="InterPro" id="IPR017853">
    <property type="entry name" value="GH"/>
</dbReference>
<dbReference type="GO" id="GO:0005975">
    <property type="term" value="P:carbohydrate metabolic process"/>
    <property type="evidence" value="ECO:0007669"/>
    <property type="project" value="InterPro"/>
</dbReference>
<dbReference type="Proteomes" id="UP000297982">
    <property type="component" value="Unassembled WGS sequence"/>
</dbReference>
<accession>A0A4Z0GY41</accession>
<keyword evidence="5 7" id="KW-0326">Glycosidase</keyword>
<evidence type="ECO:0000256" key="3">
    <source>
        <dbReference type="ARBA" id="ARBA00012663"/>
    </source>
</evidence>
<dbReference type="GO" id="GO:0009254">
    <property type="term" value="P:peptidoglycan turnover"/>
    <property type="evidence" value="ECO:0007669"/>
    <property type="project" value="TreeGrafter"/>
</dbReference>
<comment type="caution">
    <text evidence="7">The sequence shown here is derived from an EMBL/GenBank/DDBJ whole genome shotgun (WGS) entry which is preliminary data.</text>
</comment>
<comment type="catalytic activity">
    <reaction evidence="1">
        <text>Hydrolysis of terminal non-reducing N-acetyl-D-hexosamine residues in N-acetyl-beta-D-hexosaminides.</text>
        <dbReference type="EC" id="3.2.1.52"/>
    </reaction>
</comment>
<dbReference type="PANTHER" id="PTHR30480:SF13">
    <property type="entry name" value="BETA-HEXOSAMINIDASE"/>
    <property type="match status" value="1"/>
</dbReference>
<reference evidence="7 8" key="1">
    <citation type="journal article" date="2003" name="Int. J. Syst. Evol. Microbiol.">
        <title>Halobacillus salinus sp. nov., isolated from a salt lake on the coast of the East Sea in Korea.</title>
        <authorList>
            <person name="Yoon J.H."/>
            <person name="Kang K.H."/>
            <person name="Park Y.H."/>
        </authorList>
    </citation>
    <scope>NUCLEOTIDE SEQUENCE [LARGE SCALE GENOMIC DNA]</scope>
    <source>
        <strain evidence="7 8">HSL-3</strain>
    </source>
</reference>
<dbReference type="AlphaFoldDB" id="A0A4Z0GY41"/>
<keyword evidence="4 7" id="KW-0378">Hydrolase</keyword>
<gene>
    <name evidence="7" type="primary">nagZ</name>
    <name evidence="7" type="ORF">E4663_11570</name>
</gene>
<dbReference type="EC" id="3.2.1.52" evidence="3"/>
<evidence type="ECO:0000256" key="4">
    <source>
        <dbReference type="ARBA" id="ARBA00022801"/>
    </source>
</evidence>
<dbReference type="InterPro" id="IPR001764">
    <property type="entry name" value="Glyco_hydro_3_N"/>
</dbReference>
<evidence type="ECO:0000313" key="8">
    <source>
        <dbReference type="Proteomes" id="UP000297982"/>
    </source>
</evidence>
<evidence type="ECO:0000259" key="6">
    <source>
        <dbReference type="Pfam" id="PF00933"/>
    </source>
</evidence>
<feature type="domain" description="Glycoside hydrolase family 3 N-terminal" evidence="6">
    <location>
        <begin position="64"/>
        <end position="385"/>
    </location>
</feature>
<comment type="similarity">
    <text evidence="2">Belongs to the glycosyl hydrolase 3 family.</text>
</comment>
<dbReference type="InterPro" id="IPR036962">
    <property type="entry name" value="Glyco_hydro_3_N_sf"/>
</dbReference>
<name>A0A4Z0GY41_9BACI</name>
<dbReference type="GO" id="GO:0004563">
    <property type="term" value="F:beta-N-acetylhexosaminidase activity"/>
    <property type="evidence" value="ECO:0007669"/>
    <property type="project" value="UniProtKB-EC"/>
</dbReference>
<evidence type="ECO:0000256" key="1">
    <source>
        <dbReference type="ARBA" id="ARBA00001231"/>
    </source>
</evidence>
<evidence type="ECO:0000256" key="5">
    <source>
        <dbReference type="ARBA" id="ARBA00023295"/>
    </source>
</evidence>
<dbReference type="Gene3D" id="3.20.20.300">
    <property type="entry name" value="Glycoside hydrolase, family 3, N-terminal domain"/>
    <property type="match status" value="1"/>
</dbReference>
<dbReference type="SUPFAM" id="SSF51445">
    <property type="entry name" value="(Trans)glycosidases"/>
    <property type="match status" value="1"/>
</dbReference>
<dbReference type="NCBIfam" id="NF003740">
    <property type="entry name" value="PRK05337.1"/>
    <property type="match status" value="1"/>
</dbReference>
<protein>
    <recommendedName>
        <fullName evidence="3">beta-N-acetylhexosaminidase</fullName>
        <ecNumber evidence="3">3.2.1.52</ecNumber>
    </recommendedName>
</protein>
<evidence type="ECO:0000313" key="7">
    <source>
        <dbReference type="EMBL" id="TGB02788.1"/>
    </source>
</evidence>
<dbReference type="EMBL" id="SRJC01000002">
    <property type="protein sequence ID" value="TGB02788.1"/>
    <property type="molecule type" value="Genomic_DNA"/>
</dbReference>
<proteinExistence type="inferred from homology"/>
<dbReference type="Pfam" id="PF00933">
    <property type="entry name" value="Glyco_hydro_3"/>
    <property type="match status" value="1"/>
</dbReference>
<evidence type="ECO:0000256" key="2">
    <source>
        <dbReference type="ARBA" id="ARBA00005336"/>
    </source>
</evidence>
<dbReference type="PROSITE" id="PS00775">
    <property type="entry name" value="GLYCOSYL_HYDROL_F3"/>
    <property type="match status" value="1"/>
</dbReference>
<dbReference type="RefSeq" id="WP_135327733.1">
    <property type="nucleotide sequence ID" value="NZ_SRJC01000002.1"/>
</dbReference>
<dbReference type="PANTHER" id="PTHR30480">
    <property type="entry name" value="BETA-HEXOSAMINIDASE-RELATED"/>
    <property type="match status" value="1"/>
</dbReference>
<sequence length="416" mass="45225">MKKAAIIIISLTAGAILGWSIYANSQVTTKSSHTQKEAAFSTSKQHLEKHSVDTLEKEVKAMSLEDKTAQLLMVGFEGSTLSKKEEAMIQQGHVGGVILLGRNVQSEGQLQSLVTSIRSANTNSAPLFIGIDEEGGRVSRIPSTLPNLPSSEQIGEQEDSDLSFQTGQALAQKVKQYGINMDFAPVLDINNNPDNEVIGDRSFGSTPEKVSKLGMATMNGIRSEGVVPVVKHFPGHGDTSVDSHAQLPVIDKSVDTLRSFEWVPFQKAIQAGADAIMTAHILFPALDEEVPATFSKEIISGVLREQMDYQGLIITDDMAMGAIANNYGTTEAAIQAVEAGVDMVMLTDTRQNQFQDVHDGLVNAVEKGKIAEEQINQSVMRILSLKQKYELSSAPEEVNEEKLKSTISTIRERVRE</sequence>
<dbReference type="STRING" id="192814.GCA_900166575_02872"/>
<organism evidence="7 8">
    <name type="scientific">Halobacillus salinus</name>
    <dbReference type="NCBI Taxonomy" id="192814"/>
    <lineage>
        <taxon>Bacteria</taxon>
        <taxon>Bacillati</taxon>
        <taxon>Bacillota</taxon>
        <taxon>Bacilli</taxon>
        <taxon>Bacillales</taxon>
        <taxon>Bacillaceae</taxon>
        <taxon>Halobacillus</taxon>
    </lineage>
</organism>
<keyword evidence="8" id="KW-1185">Reference proteome</keyword>
<dbReference type="InterPro" id="IPR050226">
    <property type="entry name" value="NagZ_Beta-hexosaminidase"/>
</dbReference>